<dbReference type="PANTHER" id="PTHR22888:SF18">
    <property type="entry name" value="CYTOCHROME BO(3) UBIQUINOL OXIDASE SUBUNIT 2"/>
    <property type="match status" value="1"/>
</dbReference>
<keyword evidence="10" id="KW-0732">Signal</keyword>
<dbReference type="PROSITE" id="PS50857">
    <property type="entry name" value="COX2_CUA"/>
    <property type="match status" value="1"/>
</dbReference>
<dbReference type="SUPFAM" id="SSF81464">
    <property type="entry name" value="Cytochrome c oxidase subunit II-like, transmembrane region"/>
    <property type="match status" value="1"/>
</dbReference>
<dbReference type="PRINTS" id="PR01166">
    <property type="entry name" value="CYCOXIDASEII"/>
</dbReference>
<feature type="compositionally biased region" description="Basic and acidic residues" evidence="19">
    <location>
        <begin position="306"/>
        <end position="316"/>
    </location>
</feature>
<evidence type="ECO:0000256" key="9">
    <source>
        <dbReference type="ARBA" id="ARBA00022723"/>
    </source>
</evidence>
<dbReference type="PROSITE" id="PS51257">
    <property type="entry name" value="PROKAR_LIPOPROTEIN"/>
    <property type="match status" value="1"/>
</dbReference>
<accession>A0A398B707</accession>
<comment type="function">
    <text evidence="16">Subunits I and II form the functional core of the enzyme complex. Electrons originating in cytochrome c are transferred via heme a and Cu(A) to the binuclear center formed by heme a3 and Cu(B).</text>
</comment>
<evidence type="ECO:0000256" key="19">
    <source>
        <dbReference type="SAM" id="MobiDB-lite"/>
    </source>
</evidence>
<evidence type="ECO:0000256" key="5">
    <source>
        <dbReference type="ARBA" id="ARBA00022448"/>
    </source>
</evidence>
<dbReference type="GO" id="GO:0009486">
    <property type="term" value="F:cytochrome bo3 ubiquinol oxidase activity"/>
    <property type="evidence" value="ECO:0007669"/>
    <property type="project" value="InterPro"/>
</dbReference>
<dbReference type="InterPro" id="IPR002429">
    <property type="entry name" value="CcO_II-like_C"/>
</dbReference>
<keyword evidence="14" id="KW-0186">Copper</keyword>
<keyword evidence="7 17" id="KW-0679">Respiratory chain</keyword>
<dbReference type="Pfam" id="PF00116">
    <property type="entry name" value="COX2"/>
    <property type="match status" value="1"/>
</dbReference>
<keyword evidence="12 20" id="KW-1133">Transmembrane helix</keyword>
<dbReference type="Pfam" id="PF02790">
    <property type="entry name" value="COX2_TM"/>
    <property type="match status" value="1"/>
</dbReference>
<keyword evidence="5 17" id="KW-0813">Transport</keyword>
<evidence type="ECO:0000256" key="18">
    <source>
        <dbReference type="RuleBase" id="RU000456"/>
    </source>
</evidence>
<organism evidence="23 24">
    <name type="scientific">Mesobacillus zeae</name>
    <dbReference type="NCBI Taxonomy" id="1917180"/>
    <lineage>
        <taxon>Bacteria</taxon>
        <taxon>Bacillati</taxon>
        <taxon>Bacillota</taxon>
        <taxon>Bacilli</taxon>
        <taxon>Bacillales</taxon>
        <taxon>Bacillaceae</taxon>
        <taxon>Mesobacillus</taxon>
    </lineage>
</organism>
<dbReference type="GO" id="GO:0016682">
    <property type="term" value="F:oxidoreductase activity, acting on diphenols and related substances as donors, oxygen as acceptor"/>
    <property type="evidence" value="ECO:0007669"/>
    <property type="project" value="InterPro"/>
</dbReference>
<proteinExistence type="inferred from homology"/>
<dbReference type="GO" id="GO:0004129">
    <property type="term" value="F:cytochrome-c oxidase activity"/>
    <property type="evidence" value="ECO:0007669"/>
    <property type="project" value="UniProtKB-UniRule"/>
</dbReference>
<evidence type="ECO:0000313" key="24">
    <source>
        <dbReference type="Proteomes" id="UP000265816"/>
    </source>
</evidence>
<dbReference type="GO" id="GO:0005507">
    <property type="term" value="F:copper ion binding"/>
    <property type="evidence" value="ECO:0007669"/>
    <property type="project" value="InterPro"/>
</dbReference>
<dbReference type="CDD" id="cd04212">
    <property type="entry name" value="CuRO_UO_II"/>
    <property type="match status" value="1"/>
</dbReference>
<dbReference type="AlphaFoldDB" id="A0A398B707"/>
<dbReference type="EMBL" id="QWVT01000015">
    <property type="protein sequence ID" value="RID85622.1"/>
    <property type="molecule type" value="Genomic_DNA"/>
</dbReference>
<dbReference type="OrthoDB" id="9783445at2"/>
<dbReference type="InterPro" id="IPR014222">
    <property type="entry name" value="Cyt_c_oxidase_su2"/>
</dbReference>
<dbReference type="RefSeq" id="WP_119112475.1">
    <property type="nucleotide sequence ID" value="NZ_CBCSEO010000002.1"/>
</dbReference>
<feature type="domain" description="Cytochrome oxidase subunit II copper A binding" evidence="21">
    <location>
        <begin position="124"/>
        <end position="236"/>
    </location>
</feature>
<evidence type="ECO:0000256" key="11">
    <source>
        <dbReference type="ARBA" id="ARBA00022982"/>
    </source>
</evidence>
<dbReference type="PROSITE" id="PS50999">
    <property type="entry name" value="COX2_TM"/>
    <property type="match status" value="1"/>
</dbReference>
<evidence type="ECO:0000256" key="2">
    <source>
        <dbReference type="ARBA" id="ARBA00004651"/>
    </source>
</evidence>
<keyword evidence="6 17" id="KW-1003">Cell membrane</keyword>
<dbReference type="Gene3D" id="1.10.287.90">
    <property type="match status" value="1"/>
</dbReference>
<dbReference type="NCBIfam" id="TIGR02866">
    <property type="entry name" value="CoxB"/>
    <property type="match status" value="1"/>
</dbReference>
<evidence type="ECO:0000256" key="7">
    <source>
        <dbReference type="ARBA" id="ARBA00022660"/>
    </source>
</evidence>
<dbReference type="InterPro" id="IPR008972">
    <property type="entry name" value="Cupredoxin"/>
</dbReference>
<evidence type="ECO:0000256" key="1">
    <source>
        <dbReference type="ARBA" id="ARBA00000725"/>
    </source>
</evidence>
<evidence type="ECO:0000256" key="10">
    <source>
        <dbReference type="ARBA" id="ARBA00022729"/>
    </source>
</evidence>
<comment type="function">
    <text evidence="17">Catalyzes quinol oxidation with the concomitant reduction of oxygen to water. Subunit II transfers the electrons from a quinol to the binuclear center of the catalytic subunit I.</text>
</comment>
<feature type="transmembrane region" description="Helical" evidence="20">
    <location>
        <begin position="45"/>
        <end position="66"/>
    </location>
</feature>
<comment type="subcellular location">
    <subcellularLocation>
        <location evidence="2 18">Cell membrane</location>
        <topology evidence="2 18">Multi-pass membrane protein</topology>
    </subcellularLocation>
</comment>
<dbReference type="InterPro" id="IPR006332">
    <property type="entry name" value="QoxA"/>
</dbReference>
<keyword evidence="24" id="KW-1185">Reference proteome</keyword>
<keyword evidence="13 17" id="KW-0560">Oxidoreductase</keyword>
<dbReference type="InterPro" id="IPR034227">
    <property type="entry name" value="CuRO_UO_II"/>
</dbReference>
<feature type="compositionally biased region" description="Basic and acidic residues" evidence="19">
    <location>
        <begin position="325"/>
        <end position="335"/>
    </location>
</feature>
<evidence type="ECO:0000256" key="14">
    <source>
        <dbReference type="ARBA" id="ARBA00023008"/>
    </source>
</evidence>
<evidence type="ECO:0000256" key="16">
    <source>
        <dbReference type="ARBA" id="ARBA00024688"/>
    </source>
</evidence>
<comment type="similarity">
    <text evidence="3 17 18">Belongs to the cytochrome c oxidase subunit 2 family.</text>
</comment>
<evidence type="ECO:0000256" key="13">
    <source>
        <dbReference type="ARBA" id="ARBA00023002"/>
    </source>
</evidence>
<evidence type="ECO:0000313" key="23">
    <source>
        <dbReference type="EMBL" id="RID85622.1"/>
    </source>
</evidence>
<reference evidence="23 24" key="1">
    <citation type="submission" date="2018-08" db="EMBL/GenBank/DDBJ databases">
        <title>Bacillus jemisoniae sp. nov., Bacillus chryseoplanitiae sp. nov., Bacillus resnikiae sp. nov., and Bacillus frankliniae sp. nov., isolated from Viking spacecraft and associated surfaces.</title>
        <authorList>
            <person name="Seuylemezian A."/>
            <person name="Vaishampayan P."/>
        </authorList>
    </citation>
    <scope>NUCLEOTIDE SEQUENCE [LARGE SCALE GENOMIC DNA]</scope>
    <source>
        <strain evidence="23 24">JJ-247</strain>
    </source>
</reference>
<dbReference type="GO" id="GO:0005886">
    <property type="term" value="C:plasma membrane"/>
    <property type="evidence" value="ECO:0007669"/>
    <property type="project" value="UniProtKB-SubCell"/>
</dbReference>
<evidence type="ECO:0000256" key="12">
    <source>
        <dbReference type="ARBA" id="ARBA00022989"/>
    </source>
</evidence>
<evidence type="ECO:0000256" key="8">
    <source>
        <dbReference type="ARBA" id="ARBA00022692"/>
    </source>
</evidence>
<evidence type="ECO:0000256" key="15">
    <source>
        <dbReference type="ARBA" id="ARBA00023136"/>
    </source>
</evidence>
<gene>
    <name evidence="23" type="primary">qoxA</name>
    <name evidence="23" type="ORF">D1970_08690</name>
</gene>
<dbReference type="InterPro" id="IPR036257">
    <property type="entry name" value="Cyt_c_oxidase_su2_TM_sf"/>
</dbReference>
<keyword evidence="9" id="KW-0479">Metal-binding</keyword>
<evidence type="ECO:0000256" key="20">
    <source>
        <dbReference type="SAM" id="Phobius"/>
    </source>
</evidence>
<sequence length="335" mass="38219">MKASKLSLVLTTLLGAVLLSGCENNMVVFQPQGPAARSILDLINFSLVMMFAIIIIVFALFGFIVWKYREKKENLDYEPPEEHGNTVLEIIWTLIPIIIVVALTIPTVKTIYALDKIPKGYEEKEPLVVNVTSADWKWIFSYPEQGIETVNYVNIPEDRPIDFRLTSASTMQSFWIPSLGGQKYSMANAETQLYLVADNPGSYMGRNTNFNGKGYAEMEFEVQSQTQKDFDKWVKEVKATAPKLSEKEYEKMLEPSHLGRKTFSNTHLDWVDHSKGQSQNYIKPELYKREHGYPGKIFKEEKLETDHNQHGTDHSQHGNMNEETNDSHGGEHNGH</sequence>
<dbReference type="PIRSF" id="PIRSF000292">
    <property type="entry name" value="Ubi_od_II"/>
    <property type="match status" value="1"/>
</dbReference>
<evidence type="ECO:0000256" key="3">
    <source>
        <dbReference type="ARBA" id="ARBA00007866"/>
    </source>
</evidence>
<protein>
    <recommendedName>
        <fullName evidence="4 17">Quinol oxidase subunit 2</fullName>
        <ecNumber evidence="17">1.10.3.-</ecNumber>
    </recommendedName>
</protein>
<keyword evidence="15 17" id="KW-0472">Membrane</keyword>
<feature type="domain" description="Cytochrome oxidase subunit II transmembrane region profile" evidence="22">
    <location>
        <begin position="20"/>
        <end position="118"/>
    </location>
</feature>
<dbReference type="PANTHER" id="PTHR22888">
    <property type="entry name" value="CYTOCHROME C OXIDASE, SUBUNIT II"/>
    <property type="match status" value="1"/>
</dbReference>
<dbReference type="Gene3D" id="2.60.40.420">
    <property type="entry name" value="Cupredoxins - blue copper proteins"/>
    <property type="match status" value="1"/>
</dbReference>
<evidence type="ECO:0000259" key="22">
    <source>
        <dbReference type="PROSITE" id="PS50999"/>
    </source>
</evidence>
<evidence type="ECO:0000256" key="4">
    <source>
        <dbReference type="ARBA" id="ARBA00016131"/>
    </source>
</evidence>
<comment type="caution">
    <text evidence="23">The sequence shown here is derived from an EMBL/GenBank/DDBJ whole genome shotgun (WGS) entry which is preliminary data.</text>
</comment>
<keyword evidence="8 18" id="KW-0812">Transmembrane</keyword>
<evidence type="ECO:0000256" key="17">
    <source>
        <dbReference type="PIRNR" id="PIRNR000292"/>
    </source>
</evidence>
<evidence type="ECO:0000256" key="6">
    <source>
        <dbReference type="ARBA" id="ARBA00022475"/>
    </source>
</evidence>
<dbReference type="InterPro" id="IPR006333">
    <property type="entry name" value="Cyt_o_ubiquinol_oxidase_su2"/>
</dbReference>
<dbReference type="InterPro" id="IPR045187">
    <property type="entry name" value="CcO_II"/>
</dbReference>
<dbReference type="EC" id="1.10.3.-" evidence="17"/>
<dbReference type="NCBIfam" id="TIGR01432">
    <property type="entry name" value="QOXA"/>
    <property type="match status" value="1"/>
</dbReference>
<dbReference type="SUPFAM" id="SSF49503">
    <property type="entry name" value="Cupredoxins"/>
    <property type="match status" value="1"/>
</dbReference>
<keyword evidence="11 17" id="KW-0249">Electron transport</keyword>
<name>A0A398B707_9BACI</name>
<comment type="catalytic activity">
    <reaction evidence="1 17">
        <text>2 a quinol + O2 = 2 a quinone + 2 H2O</text>
        <dbReference type="Rhea" id="RHEA:55376"/>
        <dbReference type="ChEBI" id="CHEBI:15377"/>
        <dbReference type="ChEBI" id="CHEBI:15379"/>
        <dbReference type="ChEBI" id="CHEBI:24646"/>
        <dbReference type="ChEBI" id="CHEBI:132124"/>
    </reaction>
</comment>
<feature type="region of interest" description="Disordered" evidence="19">
    <location>
        <begin position="306"/>
        <end position="335"/>
    </location>
</feature>
<feature type="transmembrane region" description="Helical" evidence="20">
    <location>
        <begin position="87"/>
        <end position="108"/>
    </location>
</feature>
<dbReference type="GO" id="GO:0042773">
    <property type="term" value="P:ATP synthesis coupled electron transport"/>
    <property type="evidence" value="ECO:0007669"/>
    <property type="project" value="TreeGrafter"/>
</dbReference>
<dbReference type="Proteomes" id="UP000265816">
    <property type="component" value="Unassembled WGS sequence"/>
</dbReference>
<dbReference type="InterPro" id="IPR011759">
    <property type="entry name" value="Cyt_c_oxidase_su2_TM_dom"/>
</dbReference>
<evidence type="ECO:0000259" key="21">
    <source>
        <dbReference type="PROSITE" id="PS50857"/>
    </source>
</evidence>